<proteinExistence type="predicted"/>
<sequence length="117" mass="13361">MFLLIAQPGEQLNADGMVWTSCARQFSLAKYECYHYENLFVSSLGFNLIRCFLMPIYKYRNALCIGDVVEIPVFTGAMVLFETNGFMVLECPFPLKTCPFPLKTKATQRADEVNKKL</sequence>
<reference evidence="1" key="1">
    <citation type="journal article" date="2012" name="Nat. Biotechnol.">
        <title>Reference genome sequence of the model plant Setaria.</title>
        <authorList>
            <person name="Bennetzen J.L."/>
            <person name="Schmutz J."/>
            <person name="Wang H."/>
            <person name="Percifield R."/>
            <person name="Hawkins J."/>
            <person name="Pontaroli A.C."/>
            <person name="Estep M."/>
            <person name="Feng L."/>
            <person name="Vaughn J.N."/>
            <person name="Grimwood J."/>
            <person name="Jenkins J."/>
            <person name="Barry K."/>
            <person name="Lindquist E."/>
            <person name="Hellsten U."/>
            <person name="Deshpande S."/>
            <person name="Wang X."/>
            <person name="Wu X."/>
            <person name="Mitros T."/>
            <person name="Triplett J."/>
            <person name="Yang X."/>
            <person name="Ye C.Y."/>
            <person name="Mauro-Herrera M."/>
            <person name="Wang L."/>
            <person name="Li P."/>
            <person name="Sharma M."/>
            <person name="Sharma R."/>
            <person name="Ronald P.C."/>
            <person name="Panaud O."/>
            <person name="Kellogg E.A."/>
            <person name="Brutnell T.P."/>
            <person name="Doust A.N."/>
            <person name="Tuskan G.A."/>
            <person name="Rokhsar D."/>
            <person name="Devos K.M."/>
        </authorList>
    </citation>
    <scope>NUCLEOTIDE SEQUENCE [LARGE SCALE GENOMIC DNA]</scope>
    <source>
        <strain evidence="1">Yugu1</strain>
    </source>
</reference>
<protein>
    <submittedName>
        <fullName evidence="1">Uncharacterized protein</fullName>
    </submittedName>
</protein>
<evidence type="ECO:0000313" key="1">
    <source>
        <dbReference type="EMBL" id="RCV35220.1"/>
    </source>
</evidence>
<reference evidence="1" key="2">
    <citation type="submission" date="2015-07" db="EMBL/GenBank/DDBJ databases">
        <authorList>
            <person name="Noorani M."/>
        </authorList>
    </citation>
    <scope>NUCLEOTIDE SEQUENCE</scope>
    <source>
        <strain evidence="1">Yugu1</strain>
    </source>
</reference>
<name>A0A368S044_SETIT</name>
<dbReference type="EMBL" id="CM003534">
    <property type="protein sequence ID" value="RCV35220.1"/>
    <property type="molecule type" value="Genomic_DNA"/>
</dbReference>
<organism evidence="1">
    <name type="scientific">Setaria italica</name>
    <name type="common">Foxtail millet</name>
    <name type="synonym">Panicum italicum</name>
    <dbReference type="NCBI Taxonomy" id="4555"/>
    <lineage>
        <taxon>Eukaryota</taxon>
        <taxon>Viridiplantae</taxon>
        <taxon>Streptophyta</taxon>
        <taxon>Embryophyta</taxon>
        <taxon>Tracheophyta</taxon>
        <taxon>Spermatophyta</taxon>
        <taxon>Magnoliopsida</taxon>
        <taxon>Liliopsida</taxon>
        <taxon>Poales</taxon>
        <taxon>Poaceae</taxon>
        <taxon>PACMAD clade</taxon>
        <taxon>Panicoideae</taxon>
        <taxon>Panicodae</taxon>
        <taxon>Paniceae</taxon>
        <taxon>Cenchrinae</taxon>
        <taxon>Setaria</taxon>
    </lineage>
</organism>
<dbReference type="AlphaFoldDB" id="A0A368S044"/>
<accession>A0A368S044</accession>
<gene>
    <name evidence="1" type="ORF">SETIT_7G223100v2</name>
</gene>